<comment type="caution">
    <text evidence="3">The sequence shown here is derived from an EMBL/GenBank/DDBJ whole genome shotgun (WGS) entry which is preliminary data.</text>
</comment>
<evidence type="ECO:0000313" key="4">
    <source>
        <dbReference type="Proteomes" id="UP001221142"/>
    </source>
</evidence>
<evidence type="ECO:0000256" key="1">
    <source>
        <dbReference type="SAM" id="Coils"/>
    </source>
</evidence>
<evidence type="ECO:0000256" key="2">
    <source>
        <dbReference type="SAM" id="MobiDB-lite"/>
    </source>
</evidence>
<sequence length="185" mass="20459">MSRPQPATAANPEYGDAAVIRSPSPASSVGSVYPPDQTSFSDSETMLDKRAFERKMDVKLDLRRAMKEEEEADVDPLLPRPETFVEERIVSEKILRNLRNRVAELEENELFEQTMLRGSQAGLEEYDIPQDIDKLMRGMMGLSTLATNANANAAKIADGPWNQPSLGGSAIAPQKRPKGKGKSRK</sequence>
<protein>
    <submittedName>
        <fullName evidence="3">Uncharacterized protein</fullName>
    </submittedName>
</protein>
<feature type="compositionally biased region" description="Polar residues" evidence="2">
    <location>
        <begin position="24"/>
        <end position="44"/>
    </location>
</feature>
<proteinExistence type="predicted"/>
<gene>
    <name evidence="3" type="ORF">FB45DRAFT_896185</name>
</gene>
<organism evidence="3 4">
    <name type="scientific">Roridomyces roridus</name>
    <dbReference type="NCBI Taxonomy" id="1738132"/>
    <lineage>
        <taxon>Eukaryota</taxon>
        <taxon>Fungi</taxon>
        <taxon>Dikarya</taxon>
        <taxon>Basidiomycota</taxon>
        <taxon>Agaricomycotina</taxon>
        <taxon>Agaricomycetes</taxon>
        <taxon>Agaricomycetidae</taxon>
        <taxon>Agaricales</taxon>
        <taxon>Marasmiineae</taxon>
        <taxon>Mycenaceae</taxon>
        <taxon>Roridomyces</taxon>
    </lineage>
</organism>
<reference evidence="3" key="1">
    <citation type="submission" date="2023-03" db="EMBL/GenBank/DDBJ databases">
        <title>Massive genome expansion in bonnet fungi (Mycena s.s.) driven by repeated elements and novel gene families across ecological guilds.</title>
        <authorList>
            <consortium name="Lawrence Berkeley National Laboratory"/>
            <person name="Harder C.B."/>
            <person name="Miyauchi S."/>
            <person name="Viragh M."/>
            <person name="Kuo A."/>
            <person name="Thoen E."/>
            <person name="Andreopoulos B."/>
            <person name="Lu D."/>
            <person name="Skrede I."/>
            <person name="Drula E."/>
            <person name="Henrissat B."/>
            <person name="Morin E."/>
            <person name="Kohler A."/>
            <person name="Barry K."/>
            <person name="LaButti K."/>
            <person name="Morin E."/>
            <person name="Salamov A."/>
            <person name="Lipzen A."/>
            <person name="Mereny Z."/>
            <person name="Hegedus B."/>
            <person name="Baldrian P."/>
            <person name="Stursova M."/>
            <person name="Weitz H."/>
            <person name="Taylor A."/>
            <person name="Grigoriev I.V."/>
            <person name="Nagy L.G."/>
            <person name="Martin F."/>
            <person name="Kauserud H."/>
        </authorList>
    </citation>
    <scope>NUCLEOTIDE SEQUENCE</scope>
    <source>
        <strain evidence="3">9284</strain>
    </source>
</reference>
<dbReference type="EMBL" id="JARKIF010000003">
    <property type="protein sequence ID" value="KAJ7643833.1"/>
    <property type="molecule type" value="Genomic_DNA"/>
</dbReference>
<feature type="region of interest" description="Disordered" evidence="2">
    <location>
        <begin position="1"/>
        <end position="46"/>
    </location>
</feature>
<feature type="coiled-coil region" evidence="1">
    <location>
        <begin position="88"/>
        <end position="115"/>
    </location>
</feature>
<name>A0AAD7FY39_9AGAR</name>
<feature type="compositionally biased region" description="Basic residues" evidence="2">
    <location>
        <begin position="175"/>
        <end position="185"/>
    </location>
</feature>
<evidence type="ECO:0000313" key="3">
    <source>
        <dbReference type="EMBL" id="KAJ7643833.1"/>
    </source>
</evidence>
<feature type="region of interest" description="Disordered" evidence="2">
    <location>
        <begin position="156"/>
        <end position="185"/>
    </location>
</feature>
<keyword evidence="1" id="KW-0175">Coiled coil</keyword>
<keyword evidence="4" id="KW-1185">Reference proteome</keyword>
<dbReference type="AlphaFoldDB" id="A0AAD7FY39"/>
<dbReference type="Proteomes" id="UP001221142">
    <property type="component" value="Unassembled WGS sequence"/>
</dbReference>
<accession>A0AAD7FY39</accession>